<sequence>MADSYAAAEGMLLNVAQVAFLTTLLSEGSWTQLILLGNDSTAASCGSEPRQDKDTEGAVVAIGGSASTGRDKGVGKGKGPPPPLPGTGPRPSGGPHPASGSTDRGPSLQIVAQMMDGRELQLELFASAFVQQLADEVGDLLGISQHRVRLTFGAAILQQKDTLASCGIADGDAVSVVVLPPIYGRLAEAKFSQHVKVPESVISAKLELHDALEAAGRLQARNS</sequence>
<dbReference type="CDD" id="cd17039">
    <property type="entry name" value="Ubl_ubiquitin_like"/>
    <property type="match status" value="1"/>
</dbReference>
<evidence type="ECO:0000256" key="1">
    <source>
        <dbReference type="SAM" id="MobiDB-lite"/>
    </source>
</evidence>
<dbReference type="SUPFAM" id="SSF54236">
    <property type="entry name" value="Ubiquitin-like"/>
    <property type="match status" value="1"/>
</dbReference>
<feature type="region of interest" description="Disordered" evidence="1">
    <location>
        <begin position="64"/>
        <end position="105"/>
    </location>
</feature>
<dbReference type="Proteomes" id="UP000626109">
    <property type="component" value="Unassembled WGS sequence"/>
</dbReference>
<dbReference type="EMBL" id="CAJNNW010036732">
    <property type="protein sequence ID" value="CAE8737109.1"/>
    <property type="molecule type" value="Genomic_DNA"/>
</dbReference>
<dbReference type="AlphaFoldDB" id="A0A813DG41"/>
<feature type="domain" description="Ubiquitin-like" evidence="2">
    <location>
        <begin position="108"/>
        <end position="178"/>
    </location>
</feature>
<evidence type="ECO:0000313" key="3">
    <source>
        <dbReference type="EMBL" id="CAE8587605.1"/>
    </source>
</evidence>
<dbReference type="Pfam" id="PF00240">
    <property type="entry name" value="ubiquitin"/>
    <property type="match status" value="1"/>
</dbReference>
<accession>A0A813DG41</accession>
<protein>
    <recommendedName>
        <fullName evidence="2">Ubiquitin-like domain-containing protein</fullName>
    </recommendedName>
</protein>
<reference evidence="3" key="1">
    <citation type="submission" date="2021-02" db="EMBL/GenBank/DDBJ databases">
        <authorList>
            <person name="Dougan E. K."/>
            <person name="Rhodes N."/>
            <person name="Thang M."/>
            <person name="Chan C."/>
        </authorList>
    </citation>
    <scope>NUCLEOTIDE SEQUENCE</scope>
</reference>
<proteinExistence type="predicted"/>
<dbReference type="PROSITE" id="PS50053">
    <property type="entry name" value="UBIQUITIN_2"/>
    <property type="match status" value="1"/>
</dbReference>
<dbReference type="OrthoDB" id="1661054at2759"/>
<dbReference type="Proteomes" id="UP000654075">
    <property type="component" value="Unassembled WGS sequence"/>
</dbReference>
<organism evidence="3 5">
    <name type="scientific">Polarella glacialis</name>
    <name type="common">Dinoflagellate</name>
    <dbReference type="NCBI Taxonomy" id="89957"/>
    <lineage>
        <taxon>Eukaryota</taxon>
        <taxon>Sar</taxon>
        <taxon>Alveolata</taxon>
        <taxon>Dinophyceae</taxon>
        <taxon>Suessiales</taxon>
        <taxon>Suessiaceae</taxon>
        <taxon>Polarella</taxon>
    </lineage>
</organism>
<feature type="compositionally biased region" description="Pro residues" evidence="1">
    <location>
        <begin position="79"/>
        <end position="94"/>
    </location>
</feature>
<dbReference type="Gene3D" id="3.10.20.90">
    <property type="entry name" value="Phosphatidylinositol 3-kinase Catalytic Subunit, Chain A, domain 1"/>
    <property type="match status" value="1"/>
</dbReference>
<dbReference type="InterPro" id="IPR000626">
    <property type="entry name" value="Ubiquitin-like_dom"/>
</dbReference>
<dbReference type="EMBL" id="CAJNNV010002685">
    <property type="protein sequence ID" value="CAE8587605.1"/>
    <property type="molecule type" value="Genomic_DNA"/>
</dbReference>
<evidence type="ECO:0000313" key="4">
    <source>
        <dbReference type="EMBL" id="CAE8737109.1"/>
    </source>
</evidence>
<dbReference type="InterPro" id="IPR029071">
    <property type="entry name" value="Ubiquitin-like_domsf"/>
</dbReference>
<dbReference type="SMART" id="SM00213">
    <property type="entry name" value="UBQ"/>
    <property type="match status" value="1"/>
</dbReference>
<name>A0A813DG41_POLGL</name>
<evidence type="ECO:0000313" key="5">
    <source>
        <dbReference type="Proteomes" id="UP000654075"/>
    </source>
</evidence>
<gene>
    <name evidence="3" type="ORF">PGLA1383_LOCUS6440</name>
    <name evidence="4" type="ORF">PGLA2088_LOCUS48618</name>
</gene>
<comment type="caution">
    <text evidence="3">The sequence shown here is derived from an EMBL/GenBank/DDBJ whole genome shotgun (WGS) entry which is preliminary data.</text>
</comment>
<evidence type="ECO:0000259" key="2">
    <source>
        <dbReference type="PROSITE" id="PS50053"/>
    </source>
</evidence>
<keyword evidence="5" id="KW-1185">Reference proteome</keyword>